<keyword evidence="3" id="KW-1185">Reference proteome</keyword>
<name>A0AAV7LJL4_PLEWA</name>
<accession>A0AAV7LJL4</accession>
<proteinExistence type="predicted"/>
<sequence>MQPRDAHRDRAARERRGSAGTPPDMRYIALLLFRAAGTPRDAHSVRAAPRTQVAVPEHHQTPYIALLPSRAAGTPTEIALPEDAQGGAGAPPNPRYICVAAFLRFPQGRALLKADT</sequence>
<feature type="compositionally biased region" description="Basic and acidic residues" evidence="1">
    <location>
        <begin position="1"/>
        <end position="17"/>
    </location>
</feature>
<feature type="region of interest" description="Disordered" evidence="1">
    <location>
        <begin position="1"/>
        <end position="23"/>
    </location>
</feature>
<comment type="caution">
    <text evidence="2">The sequence shown here is derived from an EMBL/GenBank/DDBJ whole genome shotgun (WGS) entry which is preliminary data.</text>
</comment>
<evidence type="ECO:0000256" key="1">
    <source>
        <dbReference type="SAM" id="MobiDB-lite"/>
    </source>
</evidence>
<dbReference type="EMBL" id="JANPWB010000015">
    <property type="protein sequence ID" value="KAJ1089053.1"/>
    <property type="molecule type" value="Genomic_DNA"/>
</dbReference>
<reference evidence="2" key="1">
    <citation type="journal article" date="2022" name="bioRxiv">
        <title>Sequencing and chromosome-scale assembly of the giantPleurodeles waltlgenome.</title>
        <authorList>
            <person name="Brown T."/>
            <person name="Elewa A."/>
            <person name="Iarovenko S."/>
            <person name="Subramanian E."/>
            <person name="Araus A.J."/>
            <person name="Petzold A."/>
            <person name="Susuki M."/>
            <person name="Suzuki K.-i.T."/>
            <person name="Hayashi T."/>
            <person name="Toyoda A."/>
            <person name="Oliveira C."/>
            <person name="Osipova E."/>
            <person name="Leigh N.D."/>
            <person name="Simon A."/>
            <person name="Yun M.H."/>
        </authorList>
    </citation>
    <scope>NUCLEOTIDE SEQUENCE</scope>
    <source>
        <strain evidence="2">20211129_DDA</strain>
        <tissue evidence="2">Liver</tissue>
    </source>
</reference>
<evidence type="ECO:0000313" key="2">
    <source>
        <dbReference type="EMBL" id="KAJ1089053.1"/>
    </source>
</evidence>
<dbReference type="AlphaFoldDB" id="A0AAV7LJL4"/>
<evidence type="ECO:0000313" key="3">
    <source>
        <dbReference type="Proteomes" id="UP001066276"/>
    </source>
</evidence>
<protein>
    <submittedName>
        <fullName evidence="2">Uncharacterized protein</fullName>
    </submittedName>
</protein>
<gene>
    <name evidence="2" type="ORF">NDU88_002206</name>
</gene>
<dbReference type="Proteomes" id="UP001066276">
    <property type="component" value="Chromosome 11"/>
</dbReference>
<organism evidence="2 3">
    <name type="scientific">Pleurodeles waltl</name>
    <name type="common">Iberian ribbed newt</name>
    <dbReference type="NCBI Taxonomy" id="8319"/>
    <lineage>
        <taxon>Eukaryota</taxon>
        <taxon>Metazoa</taxon>
        <taxon>Chordata</taxon>
        <taxon>Craniata</taxon>
        <taxon>Vertebrata</taxon>
        <taxon>Euteleostomi</taxon>
        <taxon>Amphibia</taxon>
        <taxon>Batrachia</taxon>
        <taxon>Caudata</taxon>
        <taxon>Salamandroidea</taxon>
        <taxon>Salamandridae</taxon>
        <taxon>Pleurodelinae</taxon>
        <taxon>Pleurodeles</taxon>
    </lineage>
</organism>